<organism evidence="1 2">
    <name type="scientific">Crocosphaera watsonii WH 0003</name>
    <dbReference type="NCBI Taxonomy" id="423471"/>
    <lineage>
        <taxon>Bacteria</taxon>
        <taxon>Bacillati</taxon>
        <taxon>Cyanobacteriota</taxon>
        <taxon>Cyanophyceae</taxon>
        <taxon>Oscillatoriophycideae</taxon>
        <taxon>Chroococcales</taxon>
        <taxon>Aphanothecaceae</taxon>
        <taxon>Crocosphaera</taxon>
    </lineage>
</organism>
<gene>
    <name evidence="1" type="ORF">CWATWH0003_0094</name>
</gene>
<dbReference type="Proteomes" id="UP000003477">
    <property type="component" value="Unassembled WGS sequence"/>
</dbReference>
<proteinExistence type="predicted"/>
<sequence length="56" mass="6470">MPKSLTTSETNILRPKDFEPPLKRKKATVPGYLMIDELAAETGHSIRFHSIRYNRI</sequence>
<comment type="caution">
    <text evidence="1">The sequence shown here is derived from an EMBL/GenBank/DDBJ whole genome shotgun (WGS) entry which is preliminary data.</text>
</comment>
<evidence type="ECO:0000313" key="2">
    <source>
        <dbReference type="Proteomes" id="UP000003477"/>
    </source>
</evidence>
<protein>
    <submittedName>
        <fullName evidence="1">Uncharacterized protein</fullName>
    </submittedName>
</protein>
<reference evidence="1 2" key="1">
    <citation type="journal article" date="2011" name="Front. Microbiol.">
        <title>Two Strains of Crocosphaera watsonii with Highly Conserved Genomes are Distinguished by Strain-Specific Features.</title>
        <authorList>
            <person name="Bench S.R."/>
            <person name="Ilikchyan I.N."/>
            <person name="Tripp H.J."/>
            <person name="Zehr J.P."/>
        </authorList>
    </citation>
    <scope>NUCLEOTIDE SEQUENCE [LARGE SCALE GENOMIC DNA]</scope>
    <source>
        <strain evidence="1 2">WH 0003</strain>
    </source>
</reference>
<dbReference type="AlphaFoldDB" id="G5IXT7"/>
<dbReference type="EMBL" id="AESD01000014">
    <property type="protein sequence ID" value="EHJ15250.1"/>
    <property type="molecule type" value="Genomic_DNA"/>
</dbReference>
<evidence type="ECO:0000313" key="1">
    <source>
        <dbReference type="EMBL" id="EHJ15250.1"/>
    </source>
</evidence>
<name>G5IXT7_CROWT</name>
<accession>G5IXT7</accession>